<evidence type="ECO:0000313" key="9">
    <source>
        <dbReference type="Proteomes" id="UP001529421"/>
    </source>
</evidence>
<feature type="domain" description="Multidrug resistance protein MdtA-like barrel-sandwich hybrid" evidence="6">
    <location>
        <begin position="170"/>
        <end position="299"/>
    </location>
</feature>
<feature type="transmembrane region" description="Helical" evidence="5">
    <location>
        <begin position="113"/>
        <end position="132"/>
    </location>
</feature>
<feature type="region of interest" description="Disordered" evidence="4">
    <location>
        <begin position="1"/>
        <end position="61"/>
    </location>
</feature>
<keyword evidence="9" id="KW-1185">Reference proteome</keyword>
<dbReference type="InterPro" id="IPR058625">
    <property type="entry name" value="MdtA-like_BSH"/>
</dbReference>
<evidence type="ECO:0000256" key="1">
    <source>
        <dbReference type="ARBA" id="ARBA00004196"/>
    </source>
</evidence>
<sequence>MTFGHKDDPREHDSAHASHLAGSDTSQAHAPATGARASADAPDGTGDAPGAPSGAEEQKTTRLPVISGIMQKRSNAPDFPDPSTLDAADAEAYAQLKARRAERRRKKLIRRGIALGVTAAIVAAVAIGVSVLTREPEQVVEPITDMAMSGSFIDAVDSRGTLEPLSSTVITPGVDGTISEVRVAAGQQVHAGDVLMVIDNPDLDLAVNDAKRTLDAAKADLAAAKRDLANANAPQAPAEGVDALPAGDPQAAKDAVASAERALEGAQASYDQAVAKAAERTVTSPADGSIVSMNAQVGASPQDMSQSGGSGPLMQISDLSQMKVTIQVSEEDIARIAAGQPATVNFPAFEGLTLEGTVQNIASIASGAGSSDMMYMGDGSSVTFAVDILIPSPDPRLKPGMTAEVNIVTTQLDNVVMVSPMSLLTDDGMSYYVMVETDPETHEAERRDVEVVAQNASFAVVGRVEGSEPASAPDGSEIPLSPLADGDILVISSGGMDMGDGTATL</sequence>
<evidence type="ECO:0000256" key="3">
    <source>
        <dbReference type="ARBA" id="ARBA00023054"/>
    </source>
</evidence>
<accession>A0ABT7V6H6</accession>
<dbReference type="InterPro" id="IPR058636">
    <property type="entry name" value="Beta-barrel_YknX"/>
</dbReference>
<dbReference type="Pfam" id="PF25990">
    <property type="entry name" value="Beta-barrel_YknX"/>
    <property type="match status" value="1"/>
</dbReference>
<gene>
    <name evidence="8" type="ORF">QUW28_01090</name>
</gene>
<feature type="compositionally biased region" description="Basic and acidic residues" evidence="4">
    <location>
        <begin position="1"/>
        <end position="16"/>
    </location>
</feature>
<dbReference type="RefSeq" id="WP_289543852.1">
    <property type="nucleotide sequence ID" value="NZ_JAUDDZ010000001.1"/>
</dbReference>
<keyword evidence="5" id="KW-0472">Membrane</keyword>
<evidence type="ECO:0000259" key="7">
    <source>
        <dbReference type="Pfam" id="PF25990"/>
    </source>
</evidence>
<dbReference type="InterPro" id="IPR006143">
    <property type="entry name" value="RND_pump_MFP"/>
</dbReference>
<dbReference type="EMBL" id="JAUDDZ010000001">
    <property type="protein sequence ID" value="MDM8274100.1"/>
    <property type="molecule type" value="Genomic_DNA"/>
</dbReference>
<dbReference type="Gene3D" id="2.40.50.100">
    <property type="match status" value="1"/>
</dbReference>
<keyword evidence="5" id="KW-0812">Transmembrane</keyword>
<comment type="subcellular location">
    <subcellularLocation>
        <location evidence="1">Cell envelope</location>
    </subcellularLocation>
</comment>
<comment type="caution">
    <text evidence="8">The sequence shown here is derived from an EMBL/GenBank/DDBJ whole genome shotgun (WGS) entry which is preliminary data.</text>
</comment>
<feature type="domain" description="YknX-like beta-barrel" evidence="7">
    <location>
        <begin position="322"/>
        <end position="407"/>
    </location>
</feature>
<dbReference type="Proteomes" id="UP001529421">
    <property type="component" value="Unassembled WGS sequence"/>
</dbReference>
<dbReference type="InterPro" id="IPR050465">
    <property type="entry name" value="UPF0194_transport"/>
</dbReference>
<comment type="similarity">
    <text evidence="2">Belongs to the membrane fusion protein (MFP) (TC 8.A.1) family.</text>
</comment>
<evidence type="ECO:0000256" key="4">
    <source>
        <dbReference type="SAM" id="MobiDB-lite"/>
    </source>
</evidence>
<reference evidence="8 9" key="2">
    <citation type="submission" date="2023-06" db="EMBL/GenBank/DDBJ databases">
        <authorList>
            <person name="Zeman M."/>
            <person name="Kubasova T."/>
            <person name="Jahodarova E."/>
            <person name="Nykrynova M."/>
            <person name="Rychlik I."/>
        </authorList>
    </citation>
    <scope>NUCLEOTIDE SEQUENCE [LARGE SCALE GENOMIC DNA]</scope>
    <source>
        <strain evidence="8 9">154_Feed</strain>
    </source>
</reference>
<protein>
    <submittedName>
        <fullName evidence="8">Efflux RND transporter periplasmic adaptor subunit</fullName>
    </submittedName>
</protein>
<dbReference type="Pfam" id="PF25917">
    <property type="entry name" value="BSH_RND"/>
    <property type="match status" value="1"/>
</dbReference>
<proteinExistence type="inferred from homology"/>
<organism evidence="8 9">
    <name type="scientific">Enorma phocaeensis</name>
    <dbReference type="NCBI Taxonomy" id="1871019"/>
    <lineage>
        <taxon>Bacteria</taxon>
        <taxon>Bacillati</taxon>
        <taxon>Actinomycetota</taxon>
        <taxon>Coriobacteriia</taxon>
        <taxon>Coriobacteriales</taxon>
        <taxon>Coriobacteriaceae</taxon>
        <taxon>Enorma</taxon>
    </lineage>
</organism>
<dbReference type="Gene3D" id="2.40.30.170">
    <property type="match status" value="1"/>
</dbReference>
<keyword evidence="5" id="KW-1133">Transmembrane helix</keyword>
<evidence type="ECO:0000259" key="6">
    <source>
        <dbReference type="Pfam" id="PF25917"/>
    </source>
</evidence>
<reference evidence="9" key="1">
    <citation type="submission" date="2023-06" db="EMBL/GenBank/DDBJ databases">
        <title>Identification and characterization of horizontal gene transfer across gut microbiota members of farm animals based on homology search.</title>
        <authorList>
            <person name="Zeman M."/>
            <person name="Kubasova T."/>
            <person name="Jahodarova E."/>
            <person name="Nykrynova M."/>
            <person name="Rychlik I."/>
        </authorList>
    </citation>
    <scope>NUCLEOTIDE SEQUENCE [LARGE SCALE GENOMIC DNA]</scope>
    <source>
        <strain evidence="9">154_Feed</strain>
    </source>
</reference>
<dbReference type="PANTHER" id="PTHR32347:SF23">
    <property type="entry name" value="BLL5650 PROTEIN"/>
    <property type="match status" value="1"/>
</dbReference>
<dbReference type="SUPFAM" id="SSF111369">
    <property type="entry name" value="HlyD-like secretion proteins"/>
    <property type="match status" value="1"/>
</dbReference>
<evidence type="ECO:0000256" key="2">
    <source>
        <dbReference type="ARBA" id="ARBA00009477"/>
    </source>
</evidence>
<evidence type="ECO:0000256" key="5">
    <source>
        <dbReference type="SAM" id="Phobius"/>
    </source>
</evidence>
<keyword evidence="3" id="KW-0175">Coiled coil</keyword>
<dbReference type="NCBIfam" id="TIGR01730">
    <property type="entry name" value="RND_mfp"/>
    <property type="match status" value="1"/>
</dbReference>
<name>A0ABT7V6H6_9ACTN</name>
<evidence type="ECO:0000313" key="8">
    <source>
        <dbReference type="EMBL" id="MDM8274100.1"/>
    </source>
</evidence>
<dbReference type="PANTHER" id="PTHR32347">
    <property type="entry name" value="EFFLUX SYSTEM COMPONENT YKNX-RELATED"/>
    <property type="match status" value="1"/>
</dbReference>